<gene>
    <name evidence="1" type="ORF">DPMN_060024</name>
</gene>
<reference evidence="1" key="2">
    <citation type="submission" date="2020-11" db="EMBL/GenBank/DDBJ databases">
        <authorList>
            <person name="McCartney M.A."/>
            <person name="Auch B."/>
            <person name="Kono T."/>
            <person name="Mallez S."/>
            <person name="Becker A."/>
            <person name="Gohl D.M."/>
            <person name="Silverstein K.A.T."/>
            <person name="Koren S."/>
            <person name="Bechman K.B."/>
            <person name="Herman A."/>
            <person name="Abrahante J.E."/>
            <person name="Garbe J."/>
        </authorList>
    </citation>
    <scope>NUCLEOTIDE SEQUENCE</scope>
    <source>
        <strain evidence="1">Duluth1</strain>
        <tissue evidence="1">Whole animal</tissue>
    </source>
</reference>
<name>A0A9D4HFK5_DREPO</name>
<dbReference type="Proteomes" id="UP000828390">
    <property type="component" value="Unassembled WGS sequence"/>
</dbReference>
<evidence type="ECO:0000313" key="2">
    <source>
        <dbReference type="Proteomes" id="UP000828390"/>
    </source>
</evidence>
<accession>A0A9D4HFK5</accession>
<keyword evidence="2" id="KW-1185">Reference proteome</keyword>
<protein>
    <submittedName>
        <fullName evidence="1">Uncharacterized protein</fullName>
    </submittedName>
</protein>
<organism evidence="1 2">
    <name type="scientific">Dreissena polymorpha</name>
    <name type="common">Zebra mussel</name>
    <name type="synonym">Mytilus polymorpha</name>
    <dbReference type="NCBI Taxonomy" id="45954"/>
    <lineage>
        <taxon>Eukaryota</taxon>
        <taxon>Metazoa</taxon>
        <taxon>Spiralia</taxon>
        <taxon>Lophotrochozoa</taxon>
        <taxon>Mollusca</taxon>
        <taxon>Bivalvia</taxon>
        <taxon>Autobranchia</taxon>
        <taxon>Heteroconchia</taxon>
        <taxon>Euheterodonta</taxon>
        <taxon>Imparidentia</taxon>
        <taxon>Neoheterodontei</taxon>
        <taxon>Myida</taxon>
        <taxon>Dreissenoidea</taxon>
        <taxon>Dreissenidae</taxon>
        <taxon>Dreissena</taxon>
    </lineage>
</organism>
<reference evidence="1" key="1">
    <citation type="journal article" date="2019" name="bioRxiv">
        <title>The Genome of the Zebra Mussel, Dreissena polymorpha: A Resource for Invasive Species Research.</title>
        <authorList>
            <person name="McCartney M.A."/>
            <person name="Auch B."/>
            <person name="Kono T."/>
            <person name="Mallez S."/>
            <person name="Zhang Y."/>
            <person name="Obille A."/>
            <person name="Becker A."/>
            <person name="Abrahante J.E."/>
            <person name="Garbe J."/>
            <person name="Badalamenti J.P."/>
            <person name="Herman A."/>
            <person name="Mangelson H."/>
            <person name="Liachko I."/>
            <person name="Sullivan S."/>
            <person name="Sone E.D."/>
            <person name="Koren S."/>
            <person name="Silverstein K.A.T."/>
            <person name="Beckman K.B."/>
            <person name="Gohl D.M."/>
        </authorList>
    </citation>
    <scope>NUCLEOTIDE SEQUENCE</scope>
    <source>
        <strain evidence="1">Duluth1</strain>
        <tissue evidence="1">Whole animal</tissue>
    </source>
</reference>
<proteinExistence type="predicted"/>
<dbReference type="EMBL" id="JAIWYP010000013">
    <property type="protein sequence ID" value="KAH3717242.1"/>
    <property type="molecule type" value="Genomic_DNA"/>
</dbReference>
<comment type="caution">
    <text evidence="1">The sequence shown here is derived from an EMBL/GenBank/DDBJ whole genome shotgun (WGS) entry which is preliminary data.</text>
</comment>
<evidence type="ECO:0000313" key="1">
    <source>
        <dbReference type="EMBL" id="KAH3717242.1"/>
    </source>
</evidence>
<sequence length="223" mass="24385">MRTVPVCGRLSMSEWSSLSSLTHLDTLIPVCGRVSMSEWSSLSSLTHLDTLIPVCGRLSVSELSIWIFKLTFIAHSSALRGLKIISLMEYDNPGLWKALHGLNIKSLSLSDYADSMSQSLSSLTHLDTLSIEADYCSTGLLEALRVIGMDMTVPVCGRLSMSELLNEDNADSISQSLSSLTHLDTLSIKVNEDSPGLWKALHGLNIISLIDYCSPGLWEALRV</sequence>
<dbReference type="AlphaFoldDB" id="A0A9D4HFK5"/>